<dbReference type="PROSITE" id="PS51707">
    <property type="entry name" value="CYTH"/>
    <property type="match status" value="1"/>
</dbReference>
<evidence type="ECO:0000313" key="2">
    <source>
        <dbReference type="EMBL" id="MFD1398443.1"/>
    </source>
</evidence>
<feature type="domain" description="CYTH" evidence="1">
    <location>
        <begin position="4"/>
        <end position="192"/>
    </location>
</feature>
<evidence type="ECO:0000259" key="1">
    <source>
        <dbReference type="PROSITE" id="PS51707"/>
    </source>
</evidence>
<dbReference type="Proteomes" id="UP001597199">
    <property type="component" value="Unassembled WGS sequence"/>
</dbReference>
<reference evidence="3" key="1">
    <citation type="journal article" date="2019" name="Int. J. Syst. Evol. Microbiol.">
        <title>The Global Catalogue of Microorganisms (GCM) 10K type strain sequencing project: providing services to taxonomists for standard genome sequencing and annotation.</title>
        <authorList>
            <consortium name="The Broad Institute Genomics Platform"/>
            <consortium name="The Broad Institute Genome Sequencing Center for Infectious Disease"/>
            <person name="Wu L."/>
            <person name="Ma J."/>
        </authorList>
    </citation>
    <scope>NUCLEOTIDE SEQUENCE [LARGE SCALE GENOMIC DNA]</scope>
    <source>
        <strain evidence="3">CCM 9110</strain>
    </source>
</reference>
<evidence type="ECO:0000313" key="3">
    <source>
        <dbReference type="Proteomes" id="UP001597199"/>
    </source>
</evidence>
<gene>
    <name evidence="2" type="ORF">ACFQ41_03900</name>
</gene>
<organism evidence="2 3">
    <name type="scientific">Lacticaseibacillus suilingensis</name>
    <dbReference type="NCBI Taxonomy" id="2799577"/>
    <lineage>
        <taxon>Bacteria</taxon>
        <taxon>Bacillati</taxon>
        <taxon>Bacillota</taxon>
        <taxon>Bacilli</taxon>
        <taxon>Lactobacillales</taxon>
        <taxon>Lactobacillaceae</taxon>
        <taxon>Lacticaseibacillus</taxon>
    </lineage>
</organism>
<proteinExistence type="predicted"/>
<dbReference type="CDD" id="cd07762">
    <property type="entry name" value="CYTH-like_Pase_1"/>
    <property type="match status" value="1"/>
</dbReference>
<dbReference type="InterPro" id="IPR033469">
    <property type="entry name" value="CYTH-like_dom_sf"/>
</dbReference>
<sequence>MSIQSEQEFKTLITPAQSAAILAALPFAPAFDQTNTYYDTPDFALRQQNQGLRIRQFATRAEQTLKQPHGAGRQLLEITDPLTVSEARALISANNVANHGQIKTMLETAGIAPSSLQQFAAAVTRRRVSHQPAGLVTVDETHYPNGHSDFELELEYTTDAHAYWQALLQQFAITPSPVQNKVARAAANVSNSQAH</sequence>
<protein>
    <submittedName>
        <fullName evidence="2">CYTH domain-containing protein</fullName>
    </submittedName>
</protein>
<dbReference type="PIRSF" id="PIRSF012526">
    <property type="entry name" value="CYTH_UCP012526"/>
    <property type="match status" value="1"/>
</dbReference>
<dbReference type="EMBL" id="JBHTOA010000018">
    <property type="protein sequence ID" value="MFD1398443.1"/>
    <property type="molecule type" value="Genomic_DNA"/>
</dbReference>
<dbReference type="InterPro" id="IPR023577">
    <property type="entry name" value="CYTH_domain"/>
</dbReference>
<keyword evidence="3" id="KW-1185">Reference proteome</keyword>
<dbReference type="Pfam" id="PF01928">
    <property type="entry name" value="CYTH"/>
    <property type="match status" value="1"/>
</dbReference>
<dbReference type="RefSeq" id="WP_204118816.1">
    <property type="nucleotide sequence ID" value="NZ_BOLV01000008.1"/>
</dbReference>
<dbReference type="Gene3D" id="2.40.320.10">
    <property type="entry name" value="Hypothetical Protein Pfu-838710-001"/>
    <property type="match status" value="1"/>
</dbReference>
<dbReference type="InterPro" id="IPR009195">
    <property type="entry name" value="Uncharacterised_YjbK"/>
</dbReference>
<comment type="caution">
    <text evidence="2">The sequence shown here is derived from an EMBL/GenBank/DDBJ whole genome shotgun (WGS) entry which is preliminary data.</text>
</comment>
<name>A0ABW4BEX3_9LACO</name>
<accession>A0ABW4BEX3</accession>
<dbReference type="SMART" id="SM01118">
    <property type="entry name" value="CYTH"/>
    <property type="match status" value="1"/>
</dbReference>
<dbReference type="SUPFAM" id="SSF55154">
    <property type="entry name" value="CYTH-like phosphatases"/>
    <property type="match status" value="1"/>
</dbReference>